<accession>A0A1I4H7P4</accession>
<protein>
    <submittedName>
        <fullName evidence="1">Uncharacterized protein</fullName>
    </submittedName>
</protein>
<reference evidence="1 2" key="1">
    <citation type="submission" date="2016-10" db="EMBL/GenBank/DDBJ databases">
        <authorList>
            <person name="de Groot N.N."/>
        </authorList>
    </citation>
    <scope>NUCLEOTIDE SEQUENCE [LARGE SCALE GENOMIC DNA]</scope>
    <source>
        <strain evidence="1 2">DSM 45317</strain>
    </source>
</reference>
<dbReference type="InParanoid" id="A0A1I4H7P4"/>
<dbReference type="STRING" id="504800.SAMN04488085_11052"/>
<name>A0A1I4H7P4_9ACTN</name>
<organism evidence="1 2">
    <name type="scientific">Geodermatophilus ruber</name>
    <dbReference type="NCBI Taxonomy" id="504800"/>
    <lineage>
        <taxon>Bacteria</taxon>
        <taxon>Bacillati</taxon>
        <taxon>Actinomycetota</taxon>
        <taxon>Actinomycetes</taxon>
        <taxon>Geodermatophilales</taxon>
        <taxon>Geodermatophilaceae</taxon>
        <taxon>Geodermatophilus</taxon>
    </lineage>
</organism>
<gene>
    <name evidence="1" type="ORF">SAMN04488085_11052</name>
</gene>
<proteinExistence type="predicted"/>
<evidence type="ECO:0000313" key="2">
    <source>
        <dbReference type="Proteomes" id="UP000199152"/>
    </source>
</evidence>
<dbReference type="AlphaFoldDB" id="A0A1I4H7P4"/>
<keyword evidence="2" id="KW-1185">Reference proteome</keyword>
<sequence length="131" mass="14024">MTESENLLTQADFLLLAGGADARGWWPRTVAFLIRAALELELQAFWDCTAPGTGEASMRAQLLVLAMSSPPGAETARDVAATWHALSRACHHHPYELAPTAAELRTWHTAVTGLSEALQLNDTVAQGEAAS</sequence>
<dbReference type="Proteomes" id="UP000199152">
    <property type="component" value="Unassembled WGS sequence"/>
</dbReference>
<dbReference type="EMBL" id="FOSW01000010">
    <property type="protein sequence ID" value="SFL37647.1"/>
    <property type="molecule type" value="Genomic_DNA"/>
</dbReference>
<dbReference type="OrthoDB" id="4322177at2"/>
<dbReference type="RefSeq" id="WP_091326516.1">
    <property type="nucleotide sequence ID" value="NZ_FOSW01000010.1"/>
</dbReference>
<evidence type="ECO:0000313" key="1">
    <source>
        <dbReference type="EMBL" id="SFL37647.1"/>
    </source>
</evidence>